<feature type="transmembrane region" description="Helical" evidence="8">
    <location>
        <begin position="305"/>
        <end position="323"/>
    </location>
</feature>
<protein>
    <submittedName>
        <fullName evidence="10">Glucose/galactose MFS transporter</fullName>
    </submittedName>
</protein>
<dbReference type="RefSeq" id="WP_377980078.1">
    <property type="nucleotide sequence ID" value="NZ_JBBKXX010000001.1"/>
</dbReference>
<evidence type="ECO:0000313" key="10">
    <source>
        <dbReference type="EMBL" id="MFD3407655.1"/>
    </source>
</evidence>
<comment type="similarity">
    <text evidence="3">Belongs to the major facilitator superfamily. FHS transporter (TC 2.A.1.7) family.</text>
</comment>
<dbReference type="InterPro" id="IPR050375">
    <property type="entry name" value="MFS_TsgA-like"/>
</dbReference>
<feature type="transmembrane region" description="Helical" evidence="8">
    <location>
        <begin position="329"/>
        <end position="347"/>
    </location>
</feature>
<dbReference type="SUPFAM" id="SSF103473">
    <property type="entry name" value="MFS general substrate transporter"/>
    <property type="match status" value="1"/>
</dbReference>
<proteinExistence type="inferred from homology"/>
<feature type="transmembrane region" description="Helical" evidence="8">
    <location>
        <begin position="47"/>
        <end position="67"/>
    </location>
</feature>
<gene>
    <name evidence="10" type="primary">gluP</name>
    <name evidence="10" type="ORF">SKC37_03215</name>
</gene>
<feature type="transmembrane region" description="Helical" evidence="8">
    <location>
        <begin position="12"/>
        <end position="35"/>
    </location>
</feature>
<dbReference type="PROSITE" id="PS50850">
    <property type="entry name" value="MFS"/>
    <property type="match status" value="1"/>
</dbReference>
<keyword evidence="6 8" id="KW-1133">Transmembrane helix</keyword>
<comment type="function">
    <text evidence="1">Intake of glucose and galactose.</text>
</comment>
<name>A0ABW6DIY1_9BACT</name>
<comment type="subcellular location">
    <subcellularLocation>
        <location evidence="2">Cell inner membrane</location>
        <topology evidence="2">Multi-pass membrane protein</topology>
    </subcellularLocation>
</comment>
<feature type="transmembrane region" description="Helical" evidence="8">
    <location>
        <begin position="388"/>
        <end position="406"/>
    </location>
</feature>
<evidence type="ECO:0000256" key="8">
    <source>
        <dbReference type="SAM" id="Phobius"/>
    </source>
</evidence>
<feature type="transmembrane region" description="Helical" evidence="8">
    <location>
        <begin position="273"/>
        <end position="293"/>
    </location>
</feature>
<dbReference type="PANTHER" id="PTHR43702:SF12">
    <property type="entry name" value="N-ACETYL GLUCOSAMINE TRANSPORTER NAGP"/>
    <property type="match status" value="1"/>
</dbReference>
<dbReference type="Gene3D" id="1.20.1250.20">
    <property type="entry name" value="MFS general substrate transporter like domains"/>
    <property type="match status" value="2"/>
</dbReference>
<dbReference type="EMBL" id="JBBKXX010000001">
    <property type="protein sequence ID" value="MFD3407655.1"/>
    <property type="molecule type" value="Genomic_DNA"/>
</dbReference>
<keyword evidence="11" id="KW-1185">Reference proteome</keyword>
<evidence type="ECO:0000313" key="11">
    <source>
        <dbReference type="Proteomes" id="UP001598019"/>
    </source>
</evidence>
<organism evidence="10 11">
    <name type="scientific">Aquirufa esocilacus</name>
    <dbReference type="NCBI Taxonomy" id="3096513"/>
    <lineage>
        <taxon>Bacteria</taxon>
        <taxon>Pseudomonadati</taxon>
        <taxon>Bacteroidota</taxon>
        <taxon>Cytophagia</taxon>
        <taxon>Cytophagales</taxon>
        <taxon>Flectobacillaceae</taxon>
        <taxon>Aquirufa</taxon>
    </lineage>
</organism>
<keyword evidence="4" id="KW-1003">Cell membrane</keyword>
<evidence type="ECO:0000256" key="5">
    <source>
        <dbReference type="ARBA" id="ARBA00022692"/>
    </source>
</evidence>
<dbReference type="Proteomes" id="UP001598019">
    <property type="component" value="Unassembled WGS sequence"/>
</dbReference>
<evidence type="ECO:0000256" key="3">
    <source>
        <dbReference type="ARBA" id="ARBA00009120"/>
    </source>
</evidence>
<dbReference type="NCBIfam" id="TIGR01272">
    <property type="entry name" value="gluP"/>
    <property type="match status" value="1"/>
</dbReference>
<dbReference type="InterPro" id="IPR005964">
    <property type="entry name" value="Glc/Gal_transptr_bac"/>
</dbReference>
<dbReference type="InterPro" id="IPR020846">
    <property type="entry name" value="MFS_dom"/>
</dbReference>
<keyword evidence="7 8" id="KW-0472">Membrane</keyword>
<evidence type="ECO:0000259" key="9">
    <source>
        <dbReference type="PROSITE" id="PS50850"/>
    </source>
</evidence>
<dbReference type="InterPro" id="IPR011701">
    <property type="entry name" value="MFS"/>
</dbReference>
<evidence type="ECO:0000256" key="1">
    <source>
        <dbReference type="ARBA" id="ARBA00003321"/>
    </source>
</evidence>
<evidence type="ECO:0000256" key="6">
    <source>
        <dbReference type="ARBA" id="ARBA00022989"/>
    </source>
</evidence>
<reference evidence="10 11" key="1">
    <citation type="submission" date="2024-03" db="EMBL/GenBank/DDBJ databases">
        <title>Aquirufa genome sequencing.</title>
        <authorList>
            <person name="Pitt A."/>
            <person name="Hahn M.W."/>
        </authorList>
    </citation>
    <scope>NUCLEOTIDE SEQUENCE [LARGE SCALE GENOMIC DNA]</scope>
    <source>
        <strain evidence="10 11">HETE-83D</strain>
    </source>
</reference>
<evidence type="ECO:0000256" key="2">
    <source>
        <dbReference type="ARBA" id="ARBA00004429"/>
    </source>
</evidence>
<evidence type="ECO:0000256" key="7">
    <source>
        <dbReference type="ARBA" id="ARBA00023136"/>
    </source>
</evidence>
<feature type="domain" description="Major facilitator superfamily (MFS) profile" evidence="9">
    <location>
        <begin position="10"/>
        <end position="412"/>
    </location>
</feature>
<comment type="caution">
    <text evidence="10">The sequence shown here is derived from an EMBL/GenBank/DDBJ whole genome shotgun (WGS) entry which is preliminary data.</text>
</comment>
<dbReference type="InterPro" id="IPR036259">
    <property type="entry name" value="MFS_trans_sf"/>
</dbReference>
<evidence type="ECO:0000256" key="4">
    <source>
        <dbReference type="ARBA" id="ARBA00022475"/>
    </source>
</evidence>
<accession>A0ABW6DIY1</accession>
<feature type="transmembrane region" description="Helical" evidence="8">
    <location>
        <begin position="230"/>
        <end position="253"/>
    </location>
</feature>
<keyword evidence="5 8" id="KW-0812">Transmembrane</keyword>
<feature type="transmembrane region" description="Helical" evidence="8">
    <location>
        <begin position="79"/>
        <end position="100"/>
    </location>
</feature>
<feature type="transmembrane region" description="Helical" evidence="8">
    <location>
        <begin position="152"/>
        <end position="175"/>
    </location>
</feature>
<sequence length="413" mass="44675">MNQSKNVNGPLLIIGILFFVFGFVTWVNSVLIAFFKDAFKLTSFESLLVTTAFFISYFVMAIPSSWVLTKTGFKKGMSLGLLTMAVGTLLFIPAAQMSNYEMFLFGYPVVSFSYPMFLFGLFVIGTGLALLQTASNPYVTILGPAESAAQRISVMGICNKVAGILSQFIFGGLFLSSAVAESEKLSIVIMPYGIMTAVLVVLAVWVWFSSLPEVEAEETVEEAGQVKSSVWAYPNLVLGLVAFFLYVGVEVIAGDTIISYGVSQGFSKDVAKIFTTYTLYGMLAGYIIGILFIPKYLSQQKALNFSAILGVFFSIGAIALNGYLSVLCLALLGLANALMWPALWPLAIKGLGKFTKIGSALIIMMISGGALIPLVYGSLADKLGDTQIAYAIMIPCYLFILFYATIGHKKSSW</sequence>
<dbReference type="PANTHER" id="PTHR43702">
    <property type="entry name" value="L-FUCOSE-PROTON SYMPORTER"/>
    <property type="match status" value="1"/>
</dbReference>
<feature type="transmembrane region" description="Helical" evidence="8">
    <location>
        <begin position="112"/>
        <end position="131"/>
    </location>
</feature>
<feature type="transmembrane region" description="Helical" evidence="8">
    <location>
        <begin position="359"/>
        <end position="376"/>
    </location>
</feature>
<dbReference type="Pfam" id="PF07690">
    <property type="entry name" value="MFS_1"/>
    <property type="match status" value="1"/>
</dbReference>
<feature type="transmembrane region" description="Helical" evidence="8">
    <location>
        <begin position="187"/>
        <end position="209"/>
    </location>
</feature>